<keyword evidence="2 10" id="KW-0690">Ribosome biogenesis</keyword>
<dbReference type="PROSITE" id="PS51721">
    <property type="entry name" value="G_CP"/>
    <property type="match status" value="1"/>
</dbReference>
<evidence type="ECO:0000256" key="10">
    <source>
        <dbReference type="HAMAP-Rule" id="MF_01820"/>
    </source>
</evidence>
<sequence length="354" mass="40019">MNLKDWGLDSFFEEEYQTYNKEEEILRGRVTLEHKHIYRVQVEDGERLASISGKLRHQAVGRDGFPAVGDWVVLREGGEGRAVIDAILPRRSKFTRREAGFHIDEQIVAANVDTVFLVMGTDQDFNLRRMERYLSVAWESGAMPVIVLTKADLCPDIEKKRAQVAHIAVGVPIHIVSAINGQGIEELQAYLTSGRTVALTGSSGVGKSTLINCLADSELLETGEVRADGRGRHTTTHRELVRLPEGGLLLDTPGMRLLKMWEDEGGVDHTFSDILKWAQKCKFSDCAHETEPGCAVQEAIDQGLLDAARLQNYRKLGRELAYLERKKDAGAMRSERERWKKQKVQYRKNTRHRR</sequence>
<evidence type="ECO:0000256" key="9">
    <source>
        <dbReference type="ARBA" id="ARBA00023134"/>
    </source>
</evidence>
<dbReference type="Gene3D" id="1.10.40.50">
    <property type="entry name" value="Probable gtpase engc, domain 3"/>
    <property type="match status" value="1"/>
</dbReference>
<feature type="binding site" evidence="10">
    <location>
        <begin position="201"/>
        <end position="209"/>
    </location>
    <ligand>
        <name>GTP</name>
        <dbReference type="ChEBI" id="CHEBI:37565"/>
    </ligand>
</feature>
<keyword evidence="3 10" id="KW-0479">Metal-binding</keyword>
<dbReference type="SUPFAM" id="SSF50249">
    <property type="entry name" value="Nucleic acid-binding proteins"/>
    <property type="match status" value="1"/>
</dbReference>
<feature type="compositionally biased region" description="Basic residues" evidence="11">
    <location>
        <begin position="339"/>
        <end position="354"/>
    </location>
</feature>
<evidence type="ECO:0000256" key="3">
    <source>
        <dbReference type="ARBA" id="ARBA00022723"/>
    </source>
</evidence>
<evidence type="ECO:0000259" key="12">
    <source>
        <dbReference type="PROSITE" id="PS50936"/>
    </source>
</evidence>
<comment type="cofactor">
    <cofactor evidence="10">
        <name>Zn(2+)</name>
        <dbReference type="ChEBI" id="CHEBI:29105"/>
    </cofactor>
    <text evidence="10">Binds 1 zinc ion per subunit.</text>
</comment>
<evidence type="ECO:0000259" key="13">
    <source>
        <dbReference type="PROSITE" id="PS51721"/>
    </source>
</evidence>
<dbReference type="EC" id="3.6.1.-" evidence="10"/>
<dbReference type="InterPro" id="IPR010914">
    <property type="entry name" value="RsgA_GTPase_dom"/>
</dbReference>
<dbReference type="Pfam" id="PF03193">
    <property type="entry name" value="RsgA_GTPase"/>
    <property type="match status" value="1"/>
</dbReference>
<name>A0A1H2SCZ1_9BACL</name>
<dbReference type="GO" id="GO:0042274">
    <property type="term" value="P:ribosomal small subunit biogenesis"/>
    <property type="evidence" value="ECO:0007669"/>
    <property type="project" value="UniProtKB-UniRule"/>
</dbReference>
<feature type="binding site" evidence="10">
    <location>
        <position position="286"/>
    </location>
    <ligand>
        <name>Zn(2+)</name>
        <dbReference type="ChEBI" id="CHEBI:29105"/>
    </ligand>
</feature>
<feature type="binding site" evidence="10">
    <location>
        <position position="288"/>
    </location>
    <ligand>
        <name>Zn(2+)</name>
        <dbReference type="ChEBI" id="CHEBI:29105"/>
    </ligand>
</feature>
<evidence type="ECO:0000256" key="7">
    <source>
        <dbReference type="ARBA" id="ARBA00022833"/>
    </source>
</evidence>
<evidence type="ECO:0000256" key="1">
    <source>
        <dbReference type="ARBA" id="ARBA00022490"/>
    </source>
</evidence>
<feature type="domain" description="CP-type G" evidence="13">
    <location>
        <begin position="101"/>
        <end position="258"/>
    </location>
</feature>
<dbReference type="GO" id="GO:0019843">
    <property type="term" value="F:rRNA binding"/>
    <property type="evidence" value="ECO:0007669"/>
    <property type="project" value="UniProtKB-KW"/>
</dbReference>
<dbReference type="Gene3D" id="2.40.50.140">
    <property type="entry name" value="Nucleic acid-binding proteins"/>
    <property type="match status" value="1"/>
</dbReference>
<keyword evidence="1 10" id="KW-0963">Cytoplasm</keyword>
<dbReference type="InterPro" id="IPR027417">
    <property type="entry name" value="P-loop_NTPase"/>
</dbReference>
<dbReference type="InterPro" id="IPR030378">
    <property type="entry name" value="G_CP_dom"/>
</dbReference>
<feature type="region of interest" description="Disordered" evidence="11">
    <location>
        <begin position="331"/>
        <end position="354"/>
    </location>
</feature>
<dbReference type="CDD" id="cd01854">
    <property type="entry name" value="YjeQ_EngC"/>
    <property type="match status" value="1"/>
</dbReference>
<dbReference type="AlphaFoldDB" id="A0A1H2SCZ1"/>
<keyword evidence="8 10" id="KW-0694">RNA-binding</keyword>
<evidence type="ECO:0000256" key="4">
    <source>
        <dbReference type="ARBA" id="ARBA00022730"/>
    </source>
</evidence>
<dbReference type="HAMAP" id="MF_01820">
    <property type="entry name" value="GTPase_RsgA"/>
    <property type="match status" value="1"/>
</dbReference>
<keyword evidence="15" id="KW-1185">Reference proteome</keyword>
<evidence type="ECO:0000256" key="2">
    <source>
        <dbReference type="ARBA" id="ARBA00022517"/>
    </source>
</evidence>
<feature type="binding site" evidence="10">
    <location>
        <position position="294"/>
    </location>
    <ligand>
        <name>Zn(2+)</name>
        <dbReference type="ChEBI" id="CHEBI:29105"/>
    </ligand>
</feature>
<dbReference type="InterPro" id="IPR004881">
    <property type="entry name" value="Ribosome_biogen_GTPase_RsgA"/>
</dbReference>
<dbReference type="PROSITE" id="PS50936">
    <property type="entry name" value="ENGC_GTPASE"/>
    <property type="match status" value="1"/>
</dbReference>
<comment type="similarity">
    <text evidence="10">Belongs to the TRAFAC class YlqF/YawG GTPase family. RsgA subfamily.</text>
</comment>
<evidence type="ECO:0000256" key="11">
    <source>
        <dbReference type="SAM" id="MobiDB-lite"/>
    </source>
</evidence>
<dbReference type="PANTHER" id="PTHR32120:SF10">
    <property type="entry name" value="SMALL RIBOSOMAL SUBUNIT BIOGENESIS GTPASE RSGA"/>
    <property type="match status" value="1"/>
</dbReference>
<evidence type="ECO:0000256" key="8">
    <source>
        <dbReference type="ARBA" id="ARBA00022884"/>
    </source>
</evidence>
<feature type="binding site" evidence="10">
    <location>
        <begin position="149"/>
        <end position="152"/>
    </location>
    <ligand>
        <name>GTP</name>
        <dbReference type="ChEBI" id="CHEBI:37565"/>
    </ligand>
</feature>
<dbReference type="OrthoDB" id="9809485at2"/>
<organism evidence="14 15">
    <name type="scientific">Marininema mesophilum</name>
    <dbReference type="NCBI Taxonomy" id="1048340"/>
    <lineage>
        <taxon>Bacteria</taxon>
        <taxon>Bacillati</taxon>
        <taxon>Bacillota</taxon>
        <taxon>Bacilli</taxon>
        <taxon>Bacillales</taxon>
        <taxon>Thermoactinomycetaceae</taxon>
        <taxon>Marininema</taxon>
    </lineage>
</organism>
<comment type="subcellular location">
    <subcellularLocation>
        <location evidence="10">Cytoplasm</location>
    </subcellularLocation>
</comment>
<keyword evidence="9 10" id="KW-0342">GTP-binding</keyword>
<evidence type="ECO:0000256" key="5">
    <source>
        <dbReference type="ARBA" id="ARBA00022741"/>
    </source>
</evidence>
<keyword evidence="7 10" id="KW-0862">Zinc</keyword>
<protein>
    <recommendedName>
        <fullName evidence="10">Small ribosomal subunit biogenesis GTPase RsgA</fullName>
        <ecNumber evidence="10">3.6.1.-</ecNumber>
    </recommendedName>
</protein>
<feature type="binding site" evidence="10">
    <location>
        <position position="281"/>
    </location>
    <ligand>
        <name>Zn(2+)</name>
        <dbReference type="ChEBI" id="CHEBI:29105"/>
    </ligand>
</feature>
<reference evidence="14 15" key="1">
    <citation type="submission" date="2016-10" db="EMBL/GenBank/DDBJ databases">
        <authorList>
            <person name="de Groot N.N."/>
        </authorList>
    </citation>
    <scope>NUCLEOTIDE SEQUENCE [LARGE SCALE GENOMIC DNA]</scope>
    <source>
        <strain evidence="14 15">DSM 45610</strain>
    </source>
</reference>
<proteinExistence type="inferred from homology"/>
<keyword evidence="4 10" id="KW-0699">rRNA-binding</keyword>
<dbReference type="InterPro" id="IPR012340">
    <property type="entry name" value="NA-bd_OB-fold"/>
</dbReference>
<dbReference type="RefSeq" id="WP_143034982.1">
    <property type="nucleotide sequence ID" value="NZ_FNNQ01000002.1"/>
</dbReference>
<dbReference type="SUPFAM" id="SSF52540">
    <property type="entry name" value="P-loop containing nucleoside triphosphate hydrolases"/>
    <property type="match status" value="1"/>
</dbReference>
<evidence type="ECO:0000313" key="14">
    <source>
        <dbReference type="EMBL" id="SDW29435.1"/>
    </source>
</evidence>
<dbReference type="PANTHER" id="PTHR32120">
    <property type="entry name" value="SMALL RIBOSOMAL SUBUNIT BIOGENESIS GTPASE RSGA"/>
    <property type="match status" value="1"/>
</dbReference>
<keyword evidence="6 10" id="KW-0378">Hydrolase</keyword>
<dbReference type="GO" id="GO:0005737">
    <property type="term" value="C:cytoplasm"/>
    <property type="evidence" value="ECO:0007669"/>
    <property type="project" value="UniProtKB-SubCell"/>
</dbReference>
<comment type="subunit">
    <text evidence="10">Monomer. Associates with 30S ribosomal subunit, binds 16S rRNA.</text>
</comment>
<evidence type="ECO:0000256" key="6">
    <source>
        <dbReference type="ARBA" id="ARBA00022801"/>
    </source>
</evidence>
<accession>A0A1H2SCZ1</accession>
<dbReference type="STRING" id="1048340.SAMN05444487_102177"/>
<comment type="function">
    <text evidence="10">One of several proteins that assist in the late maturation steps of the functional core of the 30S ribosomal subunit. Helps release RbfA from mature subunits. May play a role in the assembly of ribosomal proteins into the subunit. Circularly permuted GTPase that catalyzes slow GTP hydrolysis, GTPase activity is stimulated by the 30S ribosomal subunit.</text>
</comment>
<dbReference type="GO" id="GO:0005525">
    <property type="term" value="F:GTP binding"/>
    <property type="evidence" value="ECO:0007669"/>
    <property type="project" value="UniProtKB-UniRule"/>
</dbReference>
<evidence type="ECO:0000313" key="15">
    <source>
        <dbReference type="Proteomes" id="UP000198534"/>
    </source>
</evidence>
<gene>
    <name evidence="10" type="primary">rsgA</name>
    <name evidence="14" type="ORF">SAMN05444487_102177</name>
</gene>
<dbReference type="Proteomes" id="UP000198534">
    <property type="component" value="Unassembled WGS sequence"/>
</dbReference>
<dbReference type="EMBL" id="FNNQ01000002">
    <property type="protein sequence ID" value="SDW29435.1"/>
    <property type="molecule type" value="Genomic_DNA"/>
</dbReference>
<dbReference type="NCBIfam" id="TIGR00157">
    <property type="entry name" value="ribosome small subunit-dependent GTPase A"/>
    <property type="match status" value="1"/>
</dbReference>
<feature type="domain" description="EngC GTPase" evidence="12">
    <location>
        <begin position="110"/>
        <end position="256"/>
    </location>
</feature>
<dbReference type="Gene3D" id="3.40.50.300">
    <property type="entry name" value="P-loop containing nucleotide triphosphate hydrolases"/>
    <property type="match status" value="1"/>
</dbReference>
<dbReference type="GO" id="GO:0046872">
    <property type="term" value="F:metal ion binding"/>
    <property type="evidence" value="ECO:0007669"/>
    <property type="project" value="UniProtKB-KW"/>
</dbReference>
<keyword evidence="5 10" id="KW-0547">Nucleotide-binding</keyword>
<dbReference type="GO" id="GO:0003924">
    <property type="term" value="F:GTPase activity"/>
    <property type="evidence" value="ECO:0007669"/>
    <property type="project" value="UniProtKB-UniRule"/>
</dbReference>